<dbReference type="InterPro" id="IPR044730">
    <property type="entry name" value="RNase_H-like_dom_plant"/>
</dbReference>
<dbReference type="GO" id="GO:0004523">
    <property type="term" value="F:RNA-DNA hybrid ribonuclease activity"/>
    <property type="evidence" value="ECO:0007669"/>
    <property type="project" value="InterPro"/>
</dbReference>
<dbReference type="AlphaFoldDB" id="A0AAV2FLP0"/>
<feature type="domain" description="RNase H type-1" evidence="1">
    <location>
        <begin position="98"/>
        <end position="217"/>
    </location>
</feature>
<dbReference type="InterPro" id="IPR002156">
    <property type="entry name" value="RNaseH_domain"/>
</dbReference>
<reference evidence="2 3" key="1">
    <citation type="submission" date="2024-04" db="EMBL/GenBank/DDBJ databases">
        <authorList>
            <person name="Fracassetti M."/>
        </authorList>
    </citation>
    <scope>NUCLEOTIDE SEQUENCE [LARGE SCALE GENOMIC DNA]</scope>
</reference>
<dbReference type="Gene3D" id="3.30.420.10">
    <property type="entry name" value="Ribonuclease H-like superfamily/Ribonuclease H"/>
    <property type="match status" value="1"/>
</dbReference>
<dbReference type="GO" id="GO:0003676">
    <property type="term" value="F:nucleic acid binding"/>
    <property type="evidence" value="ECO:0007669"/>
    <property type="project" value="InterPro"/>
</dbReference>
<dbReference type="SUPFAM" id="SSF53098">
    <property type="entry name" value="Ribonuclease H-like"/>
    <property type="match status" value="1"/>
</dbReference>
<dbReference type="Proteomes" id="UP001497516">
    <property type="component" value="Chromosome 7"/>
</dbReference>
<dbReference type="EMBL" id="OZ034820">
    <property type="protein sequence ID" value="CAL1399266.1"/>
    <property type="molecule type" value="Genomic_DNA"/>
</dbReference>
<dbReference type="InterPro" id="IPR012337">
    <property type="entry name" value="RNaseH-like_sf"/>
</dbReference>
<accession>A0AAV2FLP0</accession>
<dbReference type="PANTHER" id="PTHR47074:SF11">
    <property type="entry name" value="REVERSE TRANSCRIPTASE-LIKE PROTEIN"/>
    <property type="match status" value="1"/>
</dbReference>
<name>A0AAV2FLP0_9ROSI</name>
<protein>
    <recommendedName>
        <fullName evidence="1">RNase H type-1 domain-containing protein</fullName>
    </recommendedName>
</protein>
<evidence type="ECO:0000313" key="2">
    <source>
        <dbReference type="EMBL" id="CAL1399266.1"/>
    </source>
</evidence>
<evidence type="ECO:0000259" key="1">
    <source>
        <dbReference type="Pfam" id="PF13456"/>
    </source>
</evidence>
<evidence type="ECO:0000313" key="3">
    <source>
        <dbReference type="Proteomes" id="UP001497516"/>
    </source>
</evidence>
<sequence length="252" mass="29389">MDSLVGRGENLTSEEWFCELQETESEDQLGSLLVALWYLWDQRNCHLWNKNKLEEWEILPRASEWLHDYLTKQMKSQSEPREEEQRWKHPTAGSVKLNVDAACFDGQGTRWGVVARDQNGQFLFGAVKRSQTQWNPEEAEVLAVDFGLEMARRIGMGEVEMESDCQGIIQQLRREERRETEVGLMCEEIRIKALALVRVCWSWVGRNKNKSAHKMAHLECNWDSEEVWDNNPPQILVPLLREDATENFAPID</sequence>
<dbReference type="InterPro" id="IPR036397">
    <property type="entry name" value="RNaseH_sf"/>
</dbReference>
<dbReference type="Pfam" id="PF13456">
    <property type="entry name" value="RVT_3"/>
    <property type="match status" value="1"/>
</dbReference>
<keyword evidence="3" id="KW-1185">Reference proteome</keyword>
<gene>
    <name evidence="2" type="ORF">LTRI10_LOCUS39457</name>
</gene>
<dbReference type="InterPro" id="IPR052929">
    <property type="entry name" value="RNase_H-like_EbsB-rel"/>
</dbReference>
<proteinExistence type="predicted"/>
<dbReference type="PANTHER" id="PTHR47074">
    <property type="entry name" value="BNAC02G40300D PROTEIN"/>
    <property type="match status" value="1"/>
</dbReference>
<dbReference type="CDD" id="cd06222">
    <property type="entry name" value="RNase_H_like"/>
    <property type="match status" value="1"/>
</dbReference>
<organism evidence="2 3">
    <name type="scientific">Linum trigynum</name>
    <dbReference type="NCBI Taxonomy" id="586398"/>
    <lineage>
        <taxon>Eukaryota</taxon>
        <taxon>Viridiplantae</taxon>
        <taxon>Streptophyta</taxon>
        <taxon>Embryophyta</taxon>
        <taxon>Tracheophyta</taxon>
        <taxon>Spermatophyta</taxon>
        <taxon>Magnoliopsida</taxon>
        <taxon>eudicotyledons</taxon>
        <taxon>Gunneridae</taxon>
        <taxon>Pentapetalae</taxon>
        <taxon>rosids</taxon>
        <taxon>fabids</taxon>
        <taxon>Malpighiales</taxon>
        <taxon>Linaceae</taxon>
        <taxon>Linum</taxon>
    </lineage>
</organism>